<dbReference type="OrthoDB" id="430695at2759"/>
<evidence type="ECO:0000313" key="9">
    <source>
        <dbReference type="EMBL" id="CAD8162523.1"/>
    </source>
</evidence>
<accession>A0A8S1UES8</accession>
<proteinExistence type="predicted"/>
<evidence type="ECO:0000256" key="7">
    <source>
        <dbReference type="PROSITE-ProRule" id="PRU00322"/>
    </source>
</evidence>
<dbReference type="GO" id="GO:0003723">
    <property type="term" value="F:RNA binding"/>
    <property type="evidence" value="ECO:0007669"/>
    <property type="project" value="UniProtKB-KW"/>
</dbReference>
<keyword evidence="3 7" id="KW-0863">Zinc-finger</keyword>
<evidence type="ECO:0000256" key="6">
    <source>
        <dbReference type="ARBA" id="ARBA00023242"/>
    </source>
</evidence>
<dbReference type="InterPro" id="IPR001876">
    <property type="entry name" value="Znf_RanBP2"/>
</dbReference>
<evidence type="ECO:0000256" key="2">
    <source>
        <dbReference type="ARBA" id="ARBA00022723"/>
    </source>
</evidence>
<dbReference type="EMBL" id="CAJJDO010000038">
    <property type="protein sequence ID" value="CAD8162523.1"/>
    <property type="molecule type" value="Genomic_DNA"/>
</dbReference>
<organism evidence="9 10">
    <name type="scientific">Paramecium pentaurelia</name>
    <dbReference type="NCBI Taxonomy" id="43138"/>
    <lineage>
        <taxon>Eukaryota</taxon>
        <taxon>Sar</taxon>
        <taxon>Alveolata</taxon>
        <taxon>Ciliophora</taxon>
        <taxon>Intramacronucleata</taxon>
        <taxon>Oligohymenophorea</taxon>
        <taxon>Peniculida</taxon>
        <taxon>Parameciidae</taxon>
        <taxon>Paramecium</taxon>
    </lineage>
</organism>
<evidence type="ECO:0000256" key="1">
    <source>
        <dbReference type="ARBA" id="ARBA00004123"/>
    </source>
</evidence>
<gene>
    <name evidence="9" type="ORF">PPENT_87.1.T0380082</name>
</gene>
<dbReference type="PROSITE" id="PS50199">
    <property type="entry name" value="ZF_RANBP2_2"/>
    <property type="match status" value="1"/>
</dbReference>
<dbReference type="PANTHER" id="PTHR23238">
    <property type="entry name" value="RNA BINDING PROTEIN"/>
    <property type="match status" value="1"/>
</dbReference>
<keyword evidence="5" id="KW-0694">RNA-binding</keyword>
<dbReference type="AlphaFoldDB" id="A0A8S1UES8"/>
<reference evidence="9" key="1">
    <citation type="submission" date="2021-01" db="EMBL/GenBank/DDBJ databases">
        <authorList>
            <consortium name="Genoscope - CEA"/>
            <person name="William W."/>
        </authorList>
    </citation>
    <scope>NUCLEOTIDE SEQUENCE</scope>
</reference>
<evidence type="ECO:0000256" key="5">
    <source>
        <dbReference type="ARBA" id="ARBA00022884"/>
    </source>
</evidence>
<keyword evidence="6" id="KW-0539">Nucleus</keyword>
<dbReference type="GO" id="GO:0008270">
    <property type="term" value="F:zinc ion binding"/>
    <property type="evidence" value="ECO:0007669"/>
    <property type="project" value="UniProtKB-KW"/>
</dbReference>
<name>A0A8S1UES8_9CILI</name>
<evidence type="ECO:0000256" key="3">
    <source>
        <dbReference type="ARBA" id="ARBA00022771"/>
    </source>
</evidence>
<dbReference type="Proteomes" id="UP000689195">
    <property type="component" value="Unassembled WGS sequence"/>
</dbReference>
<protein>
    <recommendedName>
        <fullName evidence="8">RanBP2-type domain-containing protein</fullName>
    </recommendedName>
</protein>
<keyword evidence="4" id="KW-0862">Zinc</keyword>
<comment type="caution">
    <text evidence="9">The sequence shown here is derived from an EMBL/GenBank/DDBJ whole genome shotgun (WGS) entry which is preliminary data.</text>
</comment>
<comment type="subcellular location">
    <subcellularLocation>
        <location evidence="1">Nucleus</location>
    </subcellularLocation>
</comment>
<dbReference type="GO" id="GO:0005634">
    <property type="term" value="C:nucleus"/>
    <property type="evidence" value="ECO:0007669"/>
    <property type="project" value="UniProtKB-SubCell"/>
</dbReference>
<dbReference type="GO" id="GO:0006355">
    <property type="term" value="P:regulation of DNA-templated transcription"/>
    <property type="evidence" value="ECO:0007669"/>
    <property type="project" value="InterPro"/>
</dbReference>
<keyword evidence="10" id="KW-1185">Reference proteome</keyword>
<evidence type="ECO:0000256" key="4">
    <source>
        <dbReference type="ARBA" id="ARBA00022833"/>
    </source>
</evidence>
<sequence>MAQQKEKNKIKINHKQRQGDWICSNCNNMNFAFRDSCNRCHNIKNIKHKENNGFKSALFLTESNGDIPPISDRSNKSSGERNNIGNNKFSFDKLPSIEPILKQMTKEICIIIYQNMKNQNMITLSLNGNVNNAYRLINTIKQIVFNVEFKVLESLQFDLQLF</sequence>
<evidence type="ECO:0000259" key="8">
    <source>
        <dbReference type="PROSITE" id="PS50199"/>
    </source>
</evidence>
<keyword evidence="2" id="KW-0479">Metal-binding</keyword>
<feature type="domain" description="RanBP2-type" evidence="8">
    <location>
        <begin position="17"/>
        <end position="46"/>
    </location>
</feature>
<dbReference type="PROSITE" id="PS01358">
    <property type="entry name" value="ZF_RANBP2_1"/>
    <property type="match status" value="1"/>
</dbReference>
<evidence type="ECO:0000313" key="10">
    <source>
        <dbReference type="Proteomes" id="UP000689195"/>
    </source>
</evidence>
<dbReference type="SMART" id="SM00547">
    <property type="entry name" value="ZnF_RBZ"/>
    <property type="match status" value="1"/>
</dbReference>
<dbReference type="InterPro" id="IPR034870">
    <property type="entry name" value="TET_fam"/>
</dbReference>